<dbReference type="InterPro" id="IPR029035">
    <property type="entry name" value="DHS-like_NAD/FAD-binding_dom"/>
</dbReference>
<evidence type="ECO:0000256" key="1">
    <source>
        <dbReference type="ARBA" id="ARBA00004173"/>
    </source>
</evidence>
<dbReference type="GO" id="GO:0070403">
    <property type="term" value="F:NAD+ binding"/>
    <property type="evidence" value="ECO:0007669"/>
    <property type="project" value="InterPro"/>
</dbReference>
<dbReference type="PANTHER" id="PTHR11085">
    <property type="entry name" value="NAD-DEPENDENT PROTEIN DEACYLASE SIRTUIN-5, MITOCHONDRIAL-RELATED"/>
    <property type="match status" value="1"/>
</dbReference>
<comment type="caution">
    <text evidence="10">The sequence shown here is derived from an EMBL/GenBank/DDBJ whole genome shotgun (WGS) entry which is preliminary data.</text>
</comment>
<dbReference type="Gene3D" id="3.40.50.1220">
    <property type="entry name" value="TPP-binding domain"/>
    <property type="match status" value="1"/>
</dbReference>
<name>A0A1Y1UF37_9TREE</name>
<dbReference type="SUPFAM" id="SSF52467">
    <property type="entry name" value="DHS-like NAD/FAD-binding domain"/>
    <property type="match status" value="1"/>
</dbReference>
<proteinExistence type="inferred from homology"/>
<keyword evidence="7" id="KW-0862">Zinc</keyword>
<dbReference type="GO" id="GO:0005634">
    <property type="term" value="C:nucleus"/>
    <property type="evidence" value="ECO:0007669"/>
    <property type="project" value="TreeGrafter"/>
</dbReference>
<evidence type="ECO:0000256" key="3">
    <source>
        <dbReference type="ARBA" id="ARBA00022679"/>
    </source>
</evidence>
<dbReference type="InParanoid" id="A0A1Y1UF37"/>
<keyword evidence="6" id="KW-0496">Mitochondrion</keyword>
<organism evidence="10 11">
    <name type="scientific">Kockovaella imperatae</name>
    <dbReference type="NCBI Taxonomy" id="4999"/>
    <lineage>
        <taxon>Eukaryota</taxon>
        <taxon>Fungi</taxon>
        <taxon>Dikarya</taxon>
        <taxon>Basidiomycota</taxon>
        <taxon>Agaricomycotina</taxon>
        <taxon>Tremellomycetes</taxon>
        <taxon>Tremellales</taxon>
        <taxon>Cuniculitremaceae</taxon>
        <taxon>Kockovaella</taxon>
    </lineage>
</organism>
<dbReference type="PANTHER" id="PTHR11085:SF8">
    <property type="entry name" value="NAD-DEPENDENT HISTONE DEACETYLASE HST3"/>
    <property type="match status" value="1"/>
</dbReference>
<evidence type="ECO:0000256" key="4">
    <source>
        <dbReference type="ARBA" id="ARBA00022946"/>
    </source>
</evidence>
<keyword evidence="3" id="KW-0808">Transferase</keyword>
<feature type="compositionally biased region" description="Low complexity" evidence="8">
    <location>
        <begin position="377"/>
        <end position="399"/>
    </location>
</feature>
<evidence type="ECO:0000313" key="10">
    <source>
        <dbReference type="EMBL" id="ORX36628.1"/>
    </source>
</evidence>
<dbReference type="STRING" id="4999.A0A1Y1UF37"/>
<dbReference type="AlphaFoldDB" id="A0A1Y1UF37"/>
<evidence type="ECO:0000256" key="6">
    <source>
        <dbReference type="ARBA" id="ARBA00023128"/>
    </source>
</evidence>
<dbReference type="OrthoDB" id="2919105at2759"/>
<reference evidence="10 11" key="1">
    <citation type="submission" date="2017-03" db="EMBL/GenBank/DDBJ databases">
        <title>Widespread Adenine N6-methylation of Active Genes in Fungi.</title>
        <authorList>
            <consortium name="DOE Joint Genome Institute"/>
            <person name="Mondo S.J."/>
            <person name="Dannebaum R.O."/>
            <person name="Kuo R.C."/>
            <person name="Louie K.B."/>
            <person name="Bewick A.J."/>
            <person name="Labutti K."/>
            <person name="Haridas S."/>
            <person name="Kuo A."/>
            <person name="Salamov A."/>
            <person name="Ahrendt S.R."/>
            <person name="Lau R."/>
            <person name="Bowen B.P."/>
            <person name="Lipzen A."/>
            <person name="Sullivan W."/>
            <person name="Andreopoulos W.B."/>
            <person name="Clum A."/>
            <person name="Lindquist E."/>
            <person name="Daum C."/>
            <person name="Northen T.R."/>
            <person name="Ramamoorthy G."/>
            <person name="Schmitz R.J."/>
            <person name="Gryganskyi A."/>
            <person name="Culley D."/>
            <person name="Magnuson J."/>
            <person name="James T.Y."/>
            <person name="O'Malley M.A."/>
            <person name="Stajich J.E."/>
            <person name="Spatafora J.W."/>
            <person name="Visel A."/>
            <person name="Grigoriev I.V."/>
        </authorList>
    </citation>
    <scope>NUCLEOTIDE SEQUENCE [LARGE SCALE GENOMIC DNA]</scope>
    <source>
        <strain evidence="10 11">NRRL Y-17943</strain>
    </source>
</reference>
<dbReference type="EMBL" id="NBSH01000007">
    <property type="protein sequence ID" value="ORX36628.1"/>
    <property type="molecule type" value="Genomic_DNA"/>
</dbReference>
<comment type="similarity">
    <text evidence="2">Belongs to the sirtuin family. Class I subfamily.</text>
</comment>
<keyword evidence="5" id="KW-0520">NAD</keyword>
<feature type="region of interest" description="Disordered" evidence="8">
    <location>
        <begin position="348"/>
        <end position="419"/>
    </location>
</feature>
<dbReference type="Proteomes" id="UP000193218">
    <property type="component" value="Unassembled WGS sequence"/>
</dbReference>
<dbReference type="Pfam" id="PF02146">
    <property type="entry name" value="SIR2"/>
    <property type="match status" value="1"/>
</dbReference>
<feature type="region of interest" description="Disordered" evidence="8">
    <location>
        <begin position="446"/>
        <end position="515"/>
    </location>
</feature>
<dbReference type="InterPro" id="IPR026590">
    <property type="entry name" value="Ssirtuin_cat_dom"/>
</dbReference>
<evidence type="ECO:0000256" key="8">
    <source>
        <dbReference type="SAM" id="MobiDB-lite"/>
    </source>
</evidence>
<feature type="binding site" evidence="7">
    <location>
        <position position="197"/>
    </location>
    <ligand>
        <name>Zn(2+)</name>
        <dbReference type="ChEBI" id="CHEBI:29105"/>
    </ligand>
</feature>
<evidence type="ECO:0000313" key="11">
    <source>
        <dbReference type="Proteomes" id="UP000193218"/>
    </source>
</evidence>
<dbReference type="GO" id="GO:0017136">
    <property type="term" value="F:histone deacetylase activity, NAD-dependent"/>
    <property type="evidence" value="ECO:0007669"/>
    <property type="project" value="TreeGrafter"/>
</dbReference>
<evidence type="ECO:0000259" key="9">
    <source>
        <dbReference type="PROSITE" id="PS50305"/>
    </source>
</evidence>
<feature type="binding site" evidence="7">
    <location>
        <position position="175"/>
    </location>
    <ligand>
        <name>Zn(2+)</name>
        <dbReference type="ChEBI" id="CHEBI:29105"/>
    </ligand>
</feature>
<keyword evidence="4" id="KW-0809">Transit peptide</keyword>
<accession>A0A1Y1UF37</accession>
<dbReference type="GO" id="GO:0046872">
    <property type="term" value="F:metal ion binding"/>
    <property type="evidence" value="ECO:0007669"/>
    <property type="project" value="UniProtKB-KW"/>
</dbReference>
<evidence type="ECO:0000256" key="7">
    <source>
        <dbReference type="PROSITE-ProRule" id="PRU00236"/>
    </source>
</evidence>
<dbReference type="InterPro" id="IPR003000">
    <property type="entry name" value="Sirtuin"/>
</dbReference>
<comment type="subcellular location">
    <subcellularLocation>
        <location evidence="1">Mitochondrion</location>
    </subcellularLocation>
</comment>
<dbReference type="InterPro" id="IPR050134">
    <property type="entry name" value="NAD-dep_sirtuin_deacylases"/>
</dbReference>
<evidence type="ECO:0000256" key="2">
    <source>
        <dbReference type="ARBA" id="ARBA00006924"/>
    </source>
</evidence>
<dbReference type="CDD" id="cd01407">
    <property type="entry name" value="SIR2-fam"/>
    <property type="match status" value="1"/>
</dbReference>
<dbReference type="Gene3D" id="3.30.1600.10">
    <property type="entry name" value="SIR2/SIRT2 'Small Domain"/>
    <property type="match status" value="1"/>
</dbReference>
<dbReference type="GO" id="GO:0005739">
    <property type="term" value="C:mitochondrion"/>
    <property type="evidence" value="ECO:0007669"/>
    <property type="project" value="UniProtKB-SubCell"/>
</dbReference>
<gene>
    <name evidence="10" type="ORF">BD324DRAFT_651114</name>
</gene>
<dbReference type="GeneID" id="33560078"/>
<sequence>MTIHTLPLNDILASTDPADFSKRRALSDVSRAIARCKRSVVITGAGISCSSGIPDFRSGDGLYSLVKARYPEAFVTGKDLFSSGLFNDPTTTSLFYTFIAELALQCLKAQPTRTHHFIAKLETKGKMLRSYTQNIDGLERRLGLESGGRGMGYKKKATRNVEMHGDLGRVRCILCMTDYEARSAWMAMFREGEAPDCPACEERCSARLSRSARALPVGTLRPSIVLYDEPHPLGEDIGNLQAYDLSRSPDLLLIMGTSLKVHGLKKVVKAFAKAVHARNGMVIFVNATPPSKEWEGVIDYHVQGETDVWVDRVEEEWKKLRPQDWQTQTTLDGGMEIVKDIKIKSKAKAAAKNSSRSKDHQQPVQLPTPRPSESPVKASLPRSSASAASSSLSPAPLSPSKRRANMPPSPISEIGSPSKKRAIFCAPSTGLPATPGMGNLFASPAPPTADSSTFAMEEDDAFGTSLKPAKPTNAKGKSLSRTVRRNTAQDKENVKPSGRVAKTPAVRARPPIKFQ</sequence>
<dbReference type="InterPro" id="IPR026591">
    <property type="entry name" value="Sirtuin_cat_small_dom_sf"/>
</dbReference>
<dbReference type="FunCoup" id="A0A1Y1UF37">
    <property type="interactions" value="52"/>
</dbReference>
<dbReference type="PROSITE" id="PS50305">
    <property type="entry name" value="SIRTUIN"/>
    <property type="match status" value="1"/>
</dbReference>
<protein>
    <submittedName>
        <fullName evidence="10">DHS-like NAD/FAD-binding domain-containing protein</fullName>
    </submittedName>
</protein>
<feature type="binding site" evidence="7">
    <location>
        <position position="172"/>
    </location>
    <ligand>
        <name>Zn(2+)</name>
        <dbReference type="ChEBI" id="CHEBI:29105"/>
    </ligand>
</feature>
<keyword evidence="7" id="KW-0479">Metal-binding</keyword>
<feature type="domain" description="Deacetylase sirtuin-type" evidence="9">
    <location>
        <begin position="19"/>
        <end position="320"/>
    </location>
</feature>
<keyword evidence="11" id="KW-1185">Reference proteome</keyword>
<evidence type="ECO:0000256" key="5">
    <source>
        <dbReference type="ARBA" id="ARBA00023027"/>
    </source>
</evidence>
<feature type="active site" description="Proton acceptor" evidence="7">
    <location>
        <position position="164"/>
    </location>
</feature>
<dbReference type="RefSeq" id="XP_021870697.1">
    <property type="nucleotide sequence ID" value="XM_022018269.1"/>
</dbReference>
<feature type="binding site" evidence="7">
    <location>
        <position position="204"/>
    </location>
    <ligand>
        <name>Zn(2+)</name>
        <dbReference type="ChEBI" id="CHEBI:29105"/>
    </ligand>
</feature>